<keyword evidence="5" id="KW-1185">Reference proteome</keyword>
<dbReference type="FunFam" id="3.90.1530.30:FF:000001">
    <property type="entry name" value="Chromosome partitioning protein ParB"/>
    <property type="match status" value="1"/>
</dbReference>
<dbReference type="KEGG" id="ttk:TST_0805"/>
<gene>
    <name evidence="4" type="ORF">TST_0805</name>
</gene>
<organism evidence="4 5">
    <name type="scientific">Thermosulfidibacter takaii (strain DSM 17441 / JCM 13301 / NBRC 103674 / ABI70S6)</name>
    <dbReference type="NCBI Taxonomy" id="1298851"/>
    <lineage>
        <taxon>Bacteria</taxon>
        <taxon>Pseudomonadati</taxon>
        <taxon>Thermosulfidibacterota</taxon>
        <taxon>Thermosulfidibacteria</taxon>
        <taxon>Thermosulfidibacterales</taxon>
        <taxon>Thermosulfidibacteraceae</taxon>
    </lineage>
</organism>
<evidence type="ECO:0000256" key="1">
    <source>
        <dbReference type="ARBA" id="ARBA00006295"/>
    </source>
</evidence>
<accession>A0A0S3QTG4</accession>
<dbReference type="STRING" id="1298851.TST_0805"/>
<dbReference type="Gene3D" id="3.90.1530.30">
    <property type="match status" value="1"/>
</dbReference>
<keyword evidence="2" id="KW-0238">DNA-binding</keyword>
<dbReference type="OrthoDB" id="9802051at2"/>
<dbReference type="SUPFAM" id="SSF109709">
    <property type="entry name" value="KorB DNA-binding domain-like"/>
    <property type="match status" value="1"/>
</dbReference>
<evidence type="ECO:0000256" key="2">
    <source>
        <dbReference type="ARBA" id="ARBA00023125"/>
    </source>
</evidence>
<dbReference type="CDD" id="cd16393">
    <property type="entry name" value="SPO0J_N"/>
    <property type="match status" value="1"/>
</dbReference>
<dbReference type="GO" id="GO:0005694">
    <property type="term" value="C:chromosome"/>
    <property type="evidence" value="ECO:0007669"/>
    <property type="project" value="TreeGrafter"/>
</dbReference>
<dbReference type="InterPro" id="IPR004437">
    <property type="entry name" value="ParB/RepB/Spo0J"/>
</dbReference>
<dbReference type="SMART" id="SM00470">
    <property type="entry name" value="ParB"/>
    <property type="match status" value="1"/>
</dbReference>
<dbReference type="Pfam" id="PF02195">
    <property type="entry name" value="ParB_N"/>
    <property type="match status" value="1"/>
</dbReference>
<dbReference type="Proteomes" id="UP000063234">
    <property type="component" value="Chromosome"/>
</dbReference>
<dbReference type="GO" id="GO:0007059">
    <property type="term" value="P:chromosome segregation"/>
    <property type="evidence" value="ECO:0007669"/>
    <property type="project" value="TreeGrafter"/>
</dbReference>
<evidence type="ECO:0000313" key="5">
    <source>
        <dbReference type="Proteomes" id="UP000063234"/>
    </source>
</evidence>
<dbReference type="InterPro" id="IPR036086">
    <property type="entry name" value="ParB/Sulfiredoxin_sf"/>
</dbReference>
<dbReference type="AlphaFoldDB" id="A0A0S3QTG4"/>
<dbReference type="RefSeq" id="WP_068549603.1">
    <property type="nucleotide sequence ID" value="NZ_AP013035.1"/>
</dbReference>
<proteinExistence type="inferred from homology"/>
<protein>
    <submittedName>
        <fullName evidence="4">Chromosome partitioning protein, ParB family</fullName>
    </submittedName>
</protein>
<evidence type="ECO:0000259" key="3">
    <source>
        <dbReference type="SMART" id="SM00470"/>
    </source>
</evidence>
<dbReference type="PANTHER" id="PTHR33375:SF1">
    <property type="entry name" value="CHROMOSOME-PARTITIONING PROTEIN PARB-RELATED"/>
    <property type="match status" value="1"/>
</dbReference>
<dbReference type="InterPro" id="IPR003115">
    <property type="entry name" value="ParB_N"/>
</dbReference>
<dbReference type="NCBIfam" id="TIGR00180">
    <property type="entry name" value="parB_part"/>
    <property type="match status" value="1"/>
</dbReference>
<comment type="similarity">
    <text evidence="1">Belongs to the ParB family.</text>
</comment>
<feature type="domain" description="ParB-like N-terminal" evidence="3">
    <location>
        <begin position="49"/>
        <end position="139"/>
    </location>
</feature>
<dbReference type="EMBL" id="AP013035">
    <property type="protein sequence ID" value="BAT71605.1"/>
    <property type="molecule type" value="Genomic_DNA"/>
</dbReference>
<dbReference type="InterPro" id="IPR050336">
    <property type="entry name" value="Chromosome_partition/occlusion"/>
</dbReference>
<name>A0A0S3QTG4_THET7</name>
<dbReference type="Gene3D" id="1.10.10.2830">
    <property type="match status" value="1"/>
</dbReference>
<dbReference type="SUPFAM" id="SSF110849">
    <property type="entry name" value="ParB/Sulfiredoxin"/>
    <property type="match status" value="1"/>
</dbReference>
<evidence type="ECO:0000313" key="4">
    <source>
        <dbReference type="EMBL" id="BAT71605.1"/>
    </source>
</evidence>
<dbReference type="PANTHER" id="PTHR33375">
    <property type="entry name" value="CHROMOSOME-PARTITIONING PROTEIN PARB-RELATED"/>
    <property type="match status" value="1"/>
</dbReference>
<reference evidence="5" key="1">
    <citation type="journal article" date="2018" name="Science">
        <title>A primordial and reversible TCA cycle in a facultatively chemolithoautotrophic thermophile.</title>
        <authorList>
            <person name="Nunoura T."/>
            <person name="Chikaraishi Y."/>
            <person name="Izaki R."/>
            <person name="Suwa T."/>
            <person name="Sato T."/>
            <person name="Harada T."/>
            <person name="Mori K."/>
            <person name="Kato Y."/>
            <person name="Miyazaki M."/>
            <person name="Shimamura S."/>
            <person name="Yanagawa K."/>
            <person name="Shuto A."/>
            <person name="Ohkouchi N."/>
            <person name="Fujita N."/>
            <person name="Takaki Y."/>
            <person name="Atomi H."/>
            <person name="Takai K."/>
        </authorList>
    </citation>
    <scope>NUCLEOTIDE SEQUENCE [LARGE SCALE GENOMIC DNA]</scope>
    <source>
        <strain evidence="5">DSM 17441 / JCM 13301 / NBRC 103674 / ABI70S6</strain>
    </source>
</reference>
<dbReference type="GO" id="GO:0003677">
    <property type="term" value="F:DNA binding"/>
    <property type="evidence" value="ECO:0007669"/>
    <property type="project" value="UniProtKB-KW"/>
</dbReference>
<sequence>MRRETNQLKKEIDGLVIGSGDSKGRLKALTSNANPSFTLAGDFNVLQTQLIKVSDIEVRPQIRREFSEEDIASLAESLKEHGLLQPILVAEKEDGRFLLIAGERRLRAAKKLGWFTIPAIVVNLKDEQKLKVIQIIENVQRKDLNLIEKAAGIWEYFQYLWQRVEGTGSPIEIEQLWLTFYYLHGSKFERIKGKLEIYRKIAQECSVLVGIPPATVLLFCLIANLDDQLKEQIGKNSSLSVTHLRLMMVYKKPHEWTNDWAIPLLERVEKEGLSRRRFEKILKENKSVEKQSKNESNDLVKEFSRIDRFLKGIGKNLSGVERLKLLKYLRYQVEAMITKLEEKEGSHEEL</sequence>